<dbReference type="InterPro" id="IPR011042">
    <property type="entry name" value="6-blade_b-propeller_TolB-like"/>
</dbReference>
<dbReference type="Proteomes" id="UP000663868">
    <property type="component" value="Unassembled WGS sequence"/>
</dbReference>
<dbReference type="GO" id="GO:0000209">
    <property type="term" value="P:protein polyubiquitination"/>
    <property type="evidence" value="ECO:0007669"/>
    <property type="project" value="TreeGrafter"/>
</dbReference>
<dbReference type="Gene3D" id="2.120.10.30">
    <property type="entry name" value="TolB, C-terminal domain"/>
    <property type="match status" value="3"/>
</dbReference>
<sequence>MYDFYYFSVGISYNLPKFCANATWNQTAITFATSTTVGGSPYGIFVNTINTVYVADRANYRVQVWLNGSTAPTRTISGGLTLPYSVFAADNGDIYVDNGNTNYEVDKWTLNSTSSVAVMYMCGACYSLFIDISDTLYCTMYYSHKVISQSLSTRLPIWNTVAGTGTAGSTSLTLYYPRGIFVDTNLNLYVADSVNNRIQKFPSGQLNGTTISTGTIVLNYPTGVNLDADGYLFIVDSYNYRIIGSGPYGYRCIAACTGTYGSTATTLDYPTTLSFDSYGNMYIVDTDNSRIQSFLFLTNSCNGTTTMTNVTSMNSTQSVLLLTSTYATNSTNASSATGLSYNLPQFTPYTTWSSNGITLFSPSTIGTYLYSLFIDTNNTLYVCEYSNNMIQVWLENSNISIRNISGGLSYPYAMFVTANGDVYVDNGNSNSQVDKWAVNTTAGISVMTVKAACWGLFVDIYNNIYCSQYTIHQVVTKSLNSSSNMWIVAAGIDCAGSTSNALSYPRGIYVDTDLNLYVADYNNNRIQLFLSNQLNAITVAGTGASSTISLSGPSGVVLDADGYLFITDSSNQRIIGSGPNGYRCLVGCSQVAGSASNQLNNPATLSFDTHGNMFITDSNNHRIQKFLKTSNIY</sequence>
<dbReference type="PANTHER" id="PTHR24104:SF25">
    <property type="entry name" value="PROTEIN LIN-41"/>
    <property type="match status" value="1"/>
</dbReference>
<reference evidence="3" key="1">
    <citation type="submission" date="2021-02" db="EMBL/GenBank/DDBJ databases">
        <authorList>
            <person name="Nowell W R."/>
        </authorList>
    </citation>
    <scope>NUCLEOTIDE SEQUENCE</scope>
</reference>
<keyword evidence="1" id="KW-0677">Repeat</keyword>
<dbReference type="InterPro" id="IPR050952">
    <property type="entry name" value="TRIM-NHL_E3_ligases"/>
</dbReference>
<dbReference type="GO" id="GO:0061630">
    <property type="term" value="F:ubiquitin protein ligase activity"/>
    <property type="evidence" value="ECO:0007669"/>
    <property type="project" value="TreeGrafter"/>
</dbReference>
<feature type="repeat" description="NHL" evidence="2">
    <location>
        <begin position="586"/>
        <end position="629"/>
    </location>
</feature>
<name>A0A819XTL5_9BILA</name>
<evidence type="ECO:0000313" key="4">
    <source>
        <dbReference type="Proteomes" id="UP000663868"/>
    </source>
</evidence>
<evidence type="ECO:0000256" key="2">
    <source>
        <dbReference type="PROSITE-ProRule" id="PRU00504"/>
    </source>
</evidence>
<dbReference type="CDD" id="cd05819">
    <property type="entry name" value="NHL"/>
    <property type="match status" value="2"/>
</dbReference>
<feature type="repeat" description="NHL" evidence="2">
    <location>
        <begin position="502"/>
        <end position="532"/>
    </location>
</feature>
<dbReference type="AlphaFoldDB" id="A0A819XTL5"/>
<feature type="repeat" description="NHL" evidence="2">
    <location>
        <begin position="165"/>
        <end position="204"/>
    </location>
</feature>
<evidence type="ECO:0000256" key="1">
    <source>
        <dbReference type="ARBA" id="ARBA00022737"/>
    </source>
</evidence>
<dbReference type="Gene3D" id="2.40.10.500">
    <property type="match status" value="1"/>
</dbReference>
<dbReference type="PROSITE" id="PS51125">
    <property type="entry name" value="NHL"/>
    <property type="match status" value="3"/>
</dbReference>
<evidence type="ECO:0008006" key="5">
    <source>
        <dbReference type="Google" id="ProtNLM"/>
    </source>
</evidence>
<dbReference type="GO" id="GO:0008270">
    <property type="term" value="F:zinc ion binding"/>
    <property type="evidence" value="ECO:0007669"/>
    <property type="project" value="UniProtKB-KW"/>
</dbReference>
<protein>
    <recommendedName>
        <fullName evidence="5">NHL repeat containing protein</fullName>
    </recommendedName>
</protein>
<dbReference type="EMBL" id="CAJOBB010005905">
    <property type="protein sequence ID" value="CAF4144533.1"/>
    <property type="molecule type" value="Genomic_DNA"/>
</dbReference>
<proteinExistence type="predicted"/>
<dbReference type="InterPro" id="IPR001258">
    <property type="entry name" value="NHL_repeat"/>
</dbReference>
<feature type="non-terminal residue" evidence="3">
    <location>
        <position position="1"/>
    </location>
</feature>
<gene>
    <name evidence="3" type="ORF">KXQ929_LOCUS36900</name>
</gene>
<organism evidence="3 4">
    <name type="scientific">Adineta steineri</name>
    <dbReference type="NCBI Taxonomy" id="433720"/>
    <lineage>
        <taxon>Eukaryota</taxon>
        <taxon>Metazoa</taxon>
        <taxon>Spiralia</taxon>
        <taxon>Gnathifera</taxon>
        <taxon>Rotifera</taxon>
        <taxon>Eurotatoria</taxon>
        <taxon>Bdelloidea</taxon>
        <taxon>Adinetida</taxon>
        <taxon>Adinetidae</taxon>
        <taxon>Adineta</taxon>
    </lineage>
</organism>
<dbReference type="Pfam" id="PF01436">
    <property type="entry name" value="NHL"/>
    <property type="match status" value="3"/>
</dbReference>
<dbReference type="SUPFAM" id="SSF101898">
    <property type="entry name" value="NHL repeat"/>
    <property type="match status" value="2"/>
</dbReference>
<dbReference type="PANTHER" id="PTHR24104">
    <property type="entry name" value="E3 UBIQUITIN-PROTEIN LIGASE NHLRC1-RELATED"/>
    <property type="match status" value="1"/>
</dbReference>
<accession>A0A819XTL5</accession>
<evidence type="ECO:0000313" key="3">
    <source>
        <dbReference type="EMBL" id="CAF4144533.1"/>
    </source>
</evidence>
<dbReference type="GO" id="GO:0043161">
    <property type="term" value="P:proteasome-mediated ubiquitin-dependent protein catabolic process"/>
    <property type="evidence" value="ECO:0007669"/>
    <property type="project" value="TreeGrafter"/>
</dbReference>
<comment type="caution">
    <text evidence="3">The sequence shown here is derived from an EMBL/GenBank/DDBJ whole genome shotgun (WGS) entry which is preliminary data.</text>
</comment>